<evidence type="ECO:0000259" key="2">
    <source>
        <dbReference type="Pfam" id="PF13966"/>
    </source>
</evidence>
<proteinExistence type="predicted"/>
<dbReference type="InterPro" id="IPR026960">
    <property type="entry name" value="RVT-Znf"/>
</dbReference>
<protein>
    <recommendedName>
        <fullName evidence="2">Reverse transcriptase zinc-binding domain-containing protein</fullName>
    </recommendedName>
</protein>
<feature type="compositionally biased region" description="Basic and acidic residues" evidence="1">
    <location>
        <begin position="53"/>
        <end position="63"/>
    </location>
</feature>
<keyword evidence="4" id="KW-1185">Reference proteome</keyword>
<feature type="domain" description="Reverse transcriptase zinc-binding" evidence="2">
    <location>
        <begin position="510"/>
        <end position="593"/>
    </location>
</feature>
<dbReference type="Pfam" id="PF13966">
    <property type="entry name" value="zf-RVT"/>
    <property type="match status" value="1"/>
</dbReference>
<dbReference type="PANTHER" id="PTHR33116">
    <property type="entry name" value="REVERSE TRANSCRIPTASE ZINC-BINDING DOMAIN-CONTAINING PROTEIN-RELATED-RELATED"/>
    <property type="match status" value="1"/>
</dbReference>
<reference evidence="3 4" key="1">
    <citation type="submission" date="2020-02" db="EMBL/GenBank/DDBJ databases">
        <authorList>
            <person name="Ma Q."/>
            <person name="Huang Y."/>
            <person name="Song X."/>
            <person name="Pei D."/>
        </authorList>
    </citation>
    <scope>NUCLEOTIDE SEQUENCE [LARGE SCALE GENOMIC DNA]</scope>
    <source>
        <strain evidence="3">Sxm20200214</strain>
        <tissue evidence="3">Leaf</tissue>
    </source>
</reference>
<dbReference type="AlphaFoldDB" id="A0A8X7PVR0"/>
<accession>A0A8X7PVR0</accession>
<dbReference type="PANTHER" id="PTHR33116:SF78">
    <property type="entry name" value="OS12G0587133 PROTEIN"/>
    <property type="match status" value="1"/>
</dbReference>
<sequence>MVGLWRACEVKALPNVSISTEKILAGDSSGLTSIEKLNGNVLIRSNSTETEDEKSSGIEHESSDTFSGDGRFQEALLEADLSDLAYNGPQFTWTNKNKTNLIAKKLNQVLVNDEWLSLMQEPMAMFGEPDFSDHTVCGVVLKPSSVRDRRPFRLYNYILHNELFLEFDSGYITYHPRAEDIGLSHLMFANDVIIFFYGGTASLHAIYETLDDFAGWSDLHVNRDKSELFLAGLNNQETNDFAVYDYPIGKLPIRYLGLPLMHRKLRISEYDPLLQKLASTFRSLAVKMLSYAGRLQLLSTVINGTVTFWMATFILPKVCLKKIESMCCIFLWSGSIDDRVTAKVAWSDVCLPKEEGGLGLHKFNDWNKVLCLRFIWLLFSELNSLWVQWQKHLHLQNVSFWSLEKKSTFSASWNSILSLRPLAEEFIKCRVNNGAQSWLWYDSWTPFGKQISYLGPREPRDLRVPLNAHPRSDNALALQIHLTTVTNPQQTTLPDSYYWVVDGKDCRGLSSSMTWKALRPRSTIKGWAKSIWYSGAVPRQTFNMWLANLNRLPTKLRLAAWGLNVQTTCCLCNRFEESRDHLFLTCTYATDLWRLIFARLDRQQALPITWSELLSWTRTSTSQLPSTLKKLATQSLLYNIWRQRNSAVILDVLIGFYYLVCLLECLSSNSFSMEETWLPKVDIWIQFQVLISGSRNNRGERNYGSSHRRWICEERRSDKVL</sequence>
<organism evidence="3 4">
    <name type="scientific">Brassica carinata</name>
    <name type="common">Ethiopian mustard</name>
    <name type="synonym">Abyssinian cabbage</name>
    <dbReference type="NCBI Taxonomy" id="52824"/>
    <lineage>
        <taxon>Eukaryota</taxon>
        <taxon>Viridiplantae</taxon>
        <taxon>Streptophyta</taxon>
        <taxon>Embryophyta</taxon>
        <taxon>Tracheophyta</taxon>
        <taxon>Spermatophyta</taxon>
        <taxon>Magnoliopsida</taxon>
        <taxon>eudicotyledons</taxon>
        <taxon>Gunneridae</taxon>
        <taxon>Pentapetalae</taxon>
        <taxon>rosids</taxon>
        <taxon>malvids</taxon>
        <taxon>Brassicales</taxon>
        <taxon>Brassicaceae</taxon>
        <taxon>Brassiceae</taxon>
        <taxon>Brassica</taxon>
    </lineage>
</organism>
<gene>
    <name evidence="3" type="ORF">Bca52824_077839</name>
</gene>
<name>A0A8X7PVR0_BRACI</name>
<dbReference type="EMBL" id="JAAMPC010000015">
    <property type="protein sequence ID" value="KAG2258545.1"/>
    <property type="molecule type" value="Genomic_DNA"/>
</dbReference>
<feature type="region of interest" description="Disordered" evidence="1">
    <location>
        <begin position="45"/>
        <end position="67"/>
    </location>
</feature>
<dbReference type="OrthoDB" id="1938625at2759"/>
<dbReference type="Proteomes" id="UP000886595">
    <property type="component" value="Unassembled WGS sequence"/>
</dbReference>
<evidence type="ECO:0000313" key="4">
    <source>
        <dbReference type="Proteomes" id="UP000886595"/>
    </source>
</evidence>
<comment type="caution">
    <text evidence="3">The sequence shown here is derived from an EMBL/GenBank/DDBJ whole genome shotgun (WGS) entry which is preliminary data.</text>
</comment>
<evidence type="ECO:0000256" key="1">
    <source>
        <dbReference type="SAM" id="MobiDB-lite"/>
    </source>
</evidence>
<evidence type="ECO:0000313" key="3">
    <source>
        <dbReference type="EMBL" id="KAG2258545.1"/>
    </source>
</evidence>